<sequence>MLRMRYIAILITAVVLTIAIFNYAIQLG</sequence>
<dbReference type="Proteomes" id="UP000325073">
    <property type="component" value="Segment"/>
</dbReference>
<name>A0A5B9NKM4_9CAUD</name>
<proteinExistence type="predicted"/>
<accession>A0A5B9NKM4</accession>
<gene>
    <name evidence="2" type="ORF">PENG_38</name>
</gene>
<keyword evidence="3" id="KW-1185">Reference proteome</keyword>
<evidence type="ECO:0000256" key="1">
    <source>
        <dbReference type="SAM" id="Phobius"/>
    </source>
</evidence>
<dbReference type="EMBL" id="MN013087">
    <property type="protein sequence ID" value="QEG13425.1"/>
    <property type="molecule type" value="Genomic_DNA"/>
</dbReference>
<evidence type="ECO:0000313" key="2">
    <source>
        <dbReference type="EMBL" id="QEG13425.1"/>
    </source>
</evidence>
<keyword evidence="1" id="KW-0472">Membrane</keyword>
<keyword evidence="1" id="KW-0812">Transmembrane</keyword>
<organism evidence="2 3">
    <name type="scientific">Klebsiella phage vB_KpnS_Penguinator</name>
    <dbReference type="NCBI Taxonomy" id="2591377"/>
    <lineage>
        <taxon>Viruses</taxon>
        <taxon>Duplodnaviria</taxon>
        <taxon>Heunggongvirae</taxon>
        <taxon>Uroviricota</taxon>
        <taxon>Caudoviricetes</taxon>
        <taxon>Drexlerviridae</taxon>
        <taxon>Webervirus</taxon>
        <taxon>Webervirus penguinator</taxon>
    </lineage>
</organism>
<feature type="transmembrane region" description="Helical" evidence="1">
    <location>
        <begin position="6"/>
        <end position="25"/>
    </location>
</feature>
<protein>
    <submittedName>
        <fullName evidence="2">Uncharacterized protein</fullName>
    </submittedName>
</protein>
<keyword evidence="1" id="KW-1133">Transmembrane helix</keyword>
<reference evidence="2 3" key="1">
    <citation type="submission" date="2019-04" db="EMBL/GenBank/DDBJ databases">
        <authorList>
            <person name="Dawson D.D."/>
            <person name="Sharma R."/>
            <person name="Thurgood T.L."/>
            <person name="Arens D.K."/>
            <person name="Thompson D.W."/>
            <person name="Kruger J.L."/>
            <person name="Loertscher E."/>
            <person name="Johnson L."/>
            <person name="Walker J."/>
            <person name="Casjens S."/>
            <person name="Grose J.H."/>
        </authorList>
    </citation>
    <scope>NUCLEOTIDE SEQUENCE [LARGE SCALE GENOMIC DNA]</scope>
</reference>
<evidence type="ECO:0000313" key="3">
    <source>
        <dbReference type="Proteomes" id="UP000325073"/>
    </source>
</evidence>